<dbReference type="RefSeq" id="WP_311615312.1">
    <property type="nucleotide sequence ID" value="NZ_JAVREV010000001.1"/>
</dbReference>
<dbReference type="GO" id="GO:0016746">
    <property type="term" value="F:acyltransferase activity"/>
    <property type="evidence" value="ECO:0007669"/>
    <property type="project" value="UniProtKB-KW"/>
</dbReference>
<gene>
    <name evidence="6" type="ORF">RM779_02595</name>
</gene>
<dbReference type="Gene3D" id="3.40.47.10">
    <property type="match status" value="1"/>
</dbReference>
<dbReference type="InterPro" id="IPR020841">
    <property type="entry name" value="PKS_Beta-ketoAc_synthase_dom"/>
</dbReference>
<dbReference type="PANTHER" id="PTHR11712">
    <property type="entry name" value="POLYKETIDE SYNTHASE-RELATED"/>
    <property type="match status" value="1"/>
</dbReference>
<evidence type="ECO:0000256" key="3">
    <source>
        <dbReference type="RuleBase" id="RU003694"/>
    </source>
</evidence>
<evidence type="ECO:0000256" key="4">
    <source>
        <dbReference type="SAM" id="MobiDB-lite"/>
    </source>
</evidence>
<evidence type="ECO:0000256" key="1">
    <source>
        <dbReference type="ARBA" id="ARBA00008467"/>
    </source>
</evidence>
<organism evidence="6 7">
    <name type="scientific">Streptomyces johnsoniae</name>
    <dbReference type="NCBI Taxonomy" id="3075532"/>
    <lineage>
        <taxon>Bacteria</taxon>
        <taxon>Bacillati</taxon>
        <taxon>Actinomycetota</taxon>
        <taxon>Actinomycetes</taxon>
        <taxon>Kitasatosporales</taxon>
        <taxon>Streptomycetaceae</taxon>
        <taxon>Streptomyces</taxon>
    </lineage>
</organism>
<keyword evidence="2 3" id="KW-0808">Transferase</keyword>
<evidence type="ECO:0000259" key="5">
    <source>
        <dbReference type="PROSITE" id="PS52004"/>
    </source>
</evidence>
<protein>
    <submittedName>
        <fullName evidence="6">Beta-ketoacyl-[acyl-carrier-protein] synthase family protein</fullName>
        <ecNumber evidence="6">2.3.1.-</ecNumber>
    </submittedName>
</protein>
<dbReference type="EMBL" id="JAVREV010000001">
    <property type="protein sequence ID" value="MDT0441493.1"/>
    <property type="molecule type" value="Genomic_DNA"/>
</dbReference>
<feature type="domain" description="Ketosynthase family 3 (KS3)" evidence="5">
    <location>
        <begin position="4"/>
        <end position="403"/>
    </location>
</feature>
<keyword evidence="7" id="KW-1185">Reference proteome</keyword>
<dbReference type="Proteomes" id="UP001183615">
    <property type="component" value="Unassembled WGS sequence"/>
</dbReference>
<accession>A0ABU2RXM7</accession>
<name>A0ABU2RXM7_9ACTN</name>
<dbReference type="PANTHER" id="PTHR11712:SF347">
    <property type="entry name" value="BETA KETOACYL-ACYL CARRIER PROTEIN SYNTHASE"/>
    <property type="match status" value="1"/>
</dbReference>
<comment type="similarity">
    <text evidence="1 3">Belongs to the thiolase-like superfamily. Beta-ketoacyl-ACP synthases family.</text>
</comment>
<dbReference type="InterPro" id="IPR000794">
    <property type="entry name" value="Beta-ketoacyl_synthase"/>
</dbReference>
<dbReference type="CDD" id="cd00834">
    <property type="entry name" value="KAS_I_II"/>
    <property type="match status" value="1"/>
</dbReference>
<evidence type="ECO:0000313" key="7">
    <source>
        <dbReference type="Proteomes" id="UP001183615"/>
    </source>
</evidence>
<sequence>MSGRGAVCVTGVGTVTPAGDGRDATWKRVCQGLPTAALDDEEQPPRLACRVPPFGPGRLNGLLARKPDRCVQLALLAAREAVADAGLDPGGWDGARVAVVAGAGCCGAQTYEAQHRVLLDAGQHGMSAFSVPGALGNALAAQLAMDLHATGPGLTVNTACASGATAICTALDLLALDRCDIAVAGGAEAPLTPFFQAGFDRMHALSSRFGDPAGALRPFDADRDGFVMGEGAGMLVLERERDARARGARPRARVAGQGATSDAHHIVKPDPGGRGLAAALRQALAAAGAAPADVAHVNAHGTGTPLGDRVEAGVLAEVLPHRPPVTSTKAVTGHLLGAAGAVEAALTVLAVERRLIPPTANLAAPSPGIDLDLVTTPRPRRLPLALSVSTGFGGHNVALAFAEAS</sequence>
<dbReference type="InterPro" id="IPR014030">
    <property type="entry name" value="Ketoacyl_synth_N"/>
</dbReference>
<feature type="region of interest" description="Disordered" evidence="4">
    <location>
        <begin position="249"/>
        <end position="269"/>
    </location>
</feature>
<proteinExistence type="inferred from homology"/>
<dbReference type="Pfam" id="PF00109">
    <property type="entry name" value="ketoacyl-synt"/>
    <property type="match status" value="1"/>
</dbReference>
<reference evidence="7" key="1">
    <citation type="submission" date="2023-07" db="EMBL/GenBank/DDBJ databases">
        <title>30 novel species of actinomycetes from the DSMZ collection.</title>
        <authorList>
            <person name="Nouioui I."/>
        </authorList>
    </citation>
    <scope>NUCLEOTIDE SEQUENCE [LARGE SCALE GENOMIC DNA]</scope>
    <source>
        <strain evidence="7">DSM 41886</strain>
    </source>
</reference>
<evidence type="ECO:0000313" key="6">
    <source>
        <dbReference type="EMBL" id="MDT0441493.1"/>
    </source>
</evidence>
<dbReference type="SUPFAM" id="SSF53901">
    <property type="entry name" value="Thiolase-like"/>
    <property type="match status" value="1"/>
</dbReference>
<keyword evidence="6" id="KW-0012">Acyltransferase</keyword>
<comment type="caution">
    <text evidence="6">The sequence shown here is derived from an EMBL/GenBank/DDBJ whole genome shotgun (WGS) entry which is preliminary data.</text>
</comment>
<dbReference type="PROSITE" id="PS52004">
    <property type="entry name" value="KS3_2"/>
    <property type="match status" value="1"/>
</dbReference>
<dbReference type="SMART" id="SM00825">
    <property type="entry name" value="PKS_KS"/>
    <property type="match status" value="1"/>
</dbReference>
<evidence type="ECO:0000256" key="2">
    <source>
        <dbReference type="ARBA" id="ARBA00022679"/>
    </source>
</evidence>
<dbReference type="InterPro" id="IPR014031">
    <property type="entry name" value="Ketoacyl_synth_C"/>
</dbReference>
<dbReference type="EC" id="2.3.1.-" evidence="6"/>
<dbReference type="Pfam" id="PF02801">
    <property type="entry name" value="Ketoacyl-synt_C"/>
    <property type="match status" value="1"/>
</dbReference>
<dbReference type="InterPro" id="IPR016039">
    <property type="entry name" value="Thiolase-like"/>
</dbReference>